<dbReference type="PROSITE" id="PS50886">
    <property type="entry name" value="TRBD"/>
    <property type="match status" value="1"/>
</dbReference>
<comment type="cofactor">
    <cofactor evidence="15">
        <name>Zn(2+)</name>
        <dbReference type="ChEBI" id="CHEBI:29105"/>
    </cofactor>
    <text evidence="15">Binds 1 zinc ion per subunit.</text>
</comment>
<feature type="binding site" evidence="15">
    <location>
        <position position="129"/>
    </location>
    <ligand>
        <name>Zn(2+)</name>
        <dbReference type="ChEBI" id="CHEBI:29105"/>
    </ligand>
</feature>
<evidence type="ECO:0000313" key="17">
    <source>
        <dbReference type="EMBL" id="KGF04659.1"/>
    </source>
</evidence>
<dbReference type="InterPro" id="IPR032678">
    <property type="entry name" value="tRNA-synt_1_cat_dom"/>
</dbReference>
<feature type="short sequence motif" description="'HIGH' region" evidence="15">
    <location>
        <begin position="14"/>
        <end position="24"/>
    </location>
</feature>
<proteinExistence type="inferred from homology"/>
<dbReference type="Pfam" id="PF09334">
    <property type="entry name" value="tRNA-synt_1g"/>
    <property type="match status" value="1"/>
</dbReference>
<dbReference type="RefSeq" id="WP_037326992.1">
    <property type="nucleotide sequence ID" value="NZ_JRMW01000026.1"/>
</dbReference>
<keyword evidence="6 15" id="KW-0436">Ligase</keyword>
<comment type="caution">
    <text evidence="15">Lacks conserved residue(s) required for the propagation of feature annotation.</text>
</comment>
<dbReference type="Pfam" id="PF01588">
    <property type="entry name" value="tRNA_bind"/>
    <property type="match status" value="1"/>
</dbReference>
<feature type="short sequence motif" description="'KMSKS' region" evidence="15">
    <location>
        <begin position="298"/>
        <end position="302"/>
    </location>
</feature>
<evidence type="ECO:0000256" key="15">
    <source>
        <dbReference type="HAMAP-Rule" id="MF_01228"/>
    </source>
</evidence>
<feature type="binding site" evidence="15">
    <location>
        <position position="149"/>
    </location>
    <ligand>
        <name>Zn(2+)</name>
        <dbReference type="ChEBI" id="CHEBI:29105"/>
    </ligand>
</feature>
<protein>
    <recommendedName>
        <fullName evidence="15">Methionine--tRNA ligase</fullName>
        <ecNumber evidence="15">6.1.1.10</ecNumber>
    </recommendedName>
    <alternativeName>
        <fullName evidence="15">Methionyl-tRNA synthetase</fullName>
        <shortName evidence="15">MetRS</shortName>
    </alternativeName>
</protein>
<comment type="subcellular location">
    <subcellularLocation>
        <location evidence="2 15">Cytoplasm</location>
    </subcellularLocation>
</comment>
<keyword evidence="10 15" id="KW-0067">ATP-binding</keyword>
<dbReference type="EMBL" id="JRMW01000026">
    <property type="protein sequence ID" value="KGF04659.1"/>
    <property type="molecule type" value="Genomic_DNA"/>
</dbReference>
<accession>A0A095Z850</accession>
<dbReference type="NCBIfam" id="NF008900">
    <property type="entry name" value="PRK12267.1"/>
    <property type="match status" value="1"/>
</dbReference>
<reference evidence="17 18" key="1">
    <citation type="submission" date="2014-07" db="EMBL/GenBank/DDBJ databases">
        <authorList>
            <person name="McCorrison J."/>
            <person name="Sanka R."/>
            <person name="Torralba M."/>
            <person name="Gillis M."/>
            <person name="Haft D.H."/>
            <person name="Methe B."/>
            <person name="Sutton G."/>
            <person name="Nelson K.E."/>
        </authorList>
    </citation>
    <scope>NUCLEOTIDE SEQUENCE [LARGE SCALE GENOMIC DNA]</scope>
    <source>
        <strain evidence="17 18">S7-1-13</strain>
    </source>
</reference>
<dbReference type="PANTHER" id="PTHR43326:SF1">
    <property type="entry name" value="METHIONINE--TRNA LIGASE, MITOCHONDRIAL"/>
    <property type="match status" value="1"/>
</dbReference>
<dbReference type="InterPro" id="IPR012340">
    <property type="entry name" value="NA-bd_OB-fold"/>
</dbReference>
<evidence type="ECO:0000256" key="8">
    <source>
        <dbReference type="ARBA" id="ARBA00022741"/>
    </source>
</evidence>
<dbReference type="GO" id="GO:0005524">
    <property type="term" value="F:ATP binding"/>
    <property type="evidence" value="ECO:0007669"/>
    <property type="project" value="UniProtKB-UniRule"/>
</dbReference>
<sequence>MTDRKPYYITTPIYYPNSNLHIGNTYTSIIADVLKRYKTLLGYDAYLVTGTDEHGQKIMESAHAHGKEPQEFVDKIAAETIKLWEKLDINYDTFIRSTGKQHEKDVVDIFNKLYEQGDIYKGEYKGYYCTPCETFWTESQLEDGKCPDCGRDVNYQEEETYFFRLSKYADKLKELFKDHPEFLEPAFRQKEMLNNFINKGLEDLSVTRTSFDWGVDVPFDNKHVVYVWIDALSCYLSAIGYGDDKEKFERYWPASVHLIGKDIVRFHTIIWPALLMALDLPLPEKVFAHGWILFENDKMSKSKGNIMYPEPLVELYGNDALKYFMLREFNFGSDGDFSSKKFMDRYNSDLVNDLGNLVSRTTSMISKYNGGVIEKGTEEGEFDDELIALAKETYTRFTDLMDSFKFNEALETIWKLIRRANKYVDETEPWILGRDEANLPRLNRVLYNLAETLRIVAQLIEPTMKDTTKLILEKLGTDNKGFESAKEFGLLEEGAKVSKGKNLFDRLDVEEELVKLHEKNNALIHERLADKKEEEPAVEEEVKPEITYEDFTKLDLVVGKIIEANDHPNADKLLVFKVDIGSEVRTIVSGIKKWYKAEDLVGKNVIVVKNLAPRKMRGIESQGMLLAADFGEDLTMLSTLADIKPGSKVS</sequence>
<dbReference type="SUPFAM" id="SSF47323">
    <property type="entry name" value="Anticodon-binding domain of a subclass of class I aminoacyl-tRNA synthetases"/>
    <property type="match status" value="1"/>
</dbReference>
<dbReference type="eggNOG" id="COG0073">
    <property type="taxonomic scope" value="Bacteria"/>
</dbReference>
<keyword evidence="4 15" id="KW-0963">Cytoplasm</keyword>
<dbReference type="InterPro" id="IPR009080">
    <property type="entry name" value="tRNAsynth_Ia_anticodon-bd"/>
</dbReference>
<evidence type="ECO:0000256" key="7">
    <source>
        <dbReference type="ARBA" id="ARBA00022723"/>
    </source>
</evidence>
<evidence type="ECO:0000256" key="2">
    <source>
        <dbReference type="ARBA" id="ARBA00004496"/>
    </source>
</evidence>
<dbReference type="eggNOG" id="COG0143">
    <property type="taxonomic scope" value="Bacteria"/>
</dbReference>
<evidence type="ECO:0000256" key="6">
    <source>
        <dbReference type="ARBA" id="ARBA00022598"/>
    </source>
</evidence>
<dbReference type="CDD" id="cd07957">
    <property type="entry name" value="Anticodon_Ia_Met"/>
    <property type="match status" value="1"/>
</dbReference>
<keyword evidence="9 15" id="KW-0862">Zinc</keyword>
<dbReference type="Pfam" id="PF01406">
    <property type="entry name" value="tRNA-synt_1e"/>
    <property type="match status" value="1"/>
</dbReference>
<evidence type="ECO:0000256" key="13">
    <source>
        <dbReference type="ARBA" id="ARBA00023146"/>
    </source>
</evidence>
<dbReference type="SUPFAM" id="SSF52374">
    <property type="entry name" value="Nucleotidylyl transferase"/>
    <property type="match status" value="1"/>
</dbReference>
<dbReference type="GO" id="GO:0005737">
    <property type="term" value="C:cytoplasm"/>
    <property type="evidence" value="ECO:0007669"/>
    <property type="project" value="UniProtKB-SubCell"/>
</dbReference>
<evidence type="ECO:0000313" key="18">
    <source>
        <dbReference type="Proteomes" id="UP000029579"/>
    </source>
</evidence>
<comment type="function">
    <text evidence="1 15">Is required not only for elongation of protein synthesis but also for the initiation of all mRNA translation through initiator tRNA(fMet) aminoacylation.</text>
</comment>
<dbReference type="Pfam" id="PF19303">
    <property type="entry name" value="Anticodon_3"/>
    <property type="match status" value="1"/>
</dbReference>
<comment type="catalytic activity">
    <reaction evidence="14 15">
        <text>tRNA(Met) + L-methionine + ATP = L-methionyl-tRNA(Met) + AMP + diphosphate</text>
        <dbReference type="Rhea" id="RHEA:13481"/>
        <dbReference type="Rhea" id="RHEA-COMP:9667"/>
        <dbReference type="Rhea" id="RHEA-COMP:9698"/>
        <dbReference type="ChEBI" id="CHEBI:30616"/>
        <dbReference type="ChEBI" id="CHEBI:33019"/>
        <dbReference type="ChEBI" id="CHEBI:57844"/>
        <dbReference type="ChEBI" id="CHEBI:78442"/>
        <dbReference type="ChEBI" id="CHEBI:78530"/>
        <dbReference type="ChEBI" id="CHEBI:456215"/>
        <dbReference type="EC" id="6.1.1.10"/>
    </reaction>
</comment>
<dbReference type="SUPFAM" id="SSF50249">
    <property type="entry name" value="Nucleic acid-binding proteins"/>
    <property type="match status" value="1"/>
</dbReference>
<dbReference type="Gene3D" id="1.10.730.10">
    <property type="entry name" value="Isoleucyl-tRNA Synthetase, Domain 1"/>
    <property type="match status" value="1"/>
</dbReference>
<dbReference type="FunFam" id="2.40.50.140:FF:000042">
    <property type="entry name" value="Methionine--tRNA ligase"/>
    <property type="match status" value="1"/>
</dbReference>
<name>A0A095Z850_9FIRM</name>
<evidence type="ECO:0000256" key="14">
    <source>
        <dbReference type="ARBA" id="ARBA00047364"/>
    </source>
</evidence>
<keyword evidence="13 15" id="KW-0030">Aminoacyl-tRNA synthetase</keyword>
<feature type="binding site" evidence="15">
    <location>
        <position position="132"/>
    </location>
    <ligand>
        <name>Zn(2+)</name>
        <dbReference type="ChEBI" id="CHEBI:29105"/>
    </ligand>
</feature>
<dbReference type="Gene3D" id="2.170.220.10">
    <property type="match status" value="1"/>
</dbReference>
<dbReference type="NCBIfam" id="TIGR00399">
    <property type="entry name" value="metG_C_term"/>
    <property type="match status" value="1"/>
</dbReference>
<comment type="caution">
    <text evidence="17">The sequence shown here is derived from an EMBL/GenBank/DDBJ whole genome shotgun (WGS) entry which is preliminary data.</text>
</comment>
<dbReference type="InterPro" id="IPR002547">
    <property type="entry name" value="tRNA-bd_dom"/>
</dbReference>
<keyword evidence="5 15" id="KW-0820">tRNA-binding</keyword>
<dbReference type="FunFam" id="1.10.730.10:FF:000026">
    <property type="entry name" value="Methionine--tRNA ligase"/>
    <property type="match status" value="1"/>
</dbReference>
<evidence type="ECO:0000256" key="4">
    <source>
        <dbReference type="ARBA" id="ARBA00022490"/>
    </source>
</evidence>
<dbReference type="GO" id="GO:0004825">
    <property type="term" value="F:methionine-tRNA ligase activity"/>
    <property type="evidence" value="ECO:0007669"/>
    <property type="project" value="UniProtKB-UniRule"/>
</dbReference>
<dbReference type="PRINTS" id="PR01041">
    <property type="entry name" value="TRNASYNTHMET"/>
</dbReference>
<dbReference type="InterPro" id="IPR014729">
    <property type="entry name" value="Rossmann-like_a/b/a_fold"/>
</dbReference>
<keyword evidence="8 15" id="KW-0547">Nucleotide-binding</keyword>
<dbReference type="AlphaFoldDB" id="A0A095Z850"/>
<dbReference type="NCBIfam" id="TIGR00398">
    <property type="entry name" value="metG"/>
    <property type="match status" value="1"/>
</dbReference>
<keyword evidence="11 15" id="KW-0694">RNA-binding</keyword>
<dbReference type="Gene3D" id="2.40.50.140">
    <property type="entry name" value="Nucleic acid-binding proteins"/>
    <property type="match status" value="1"/>
</dbReference>
<evidence type="ECO:0000256" key="11">
    <source>
        <dbReference type="ARBA" id="ARBA00022884"/>
    </source>
</evidence>
<evidence type="ECO:0000259" key="16">
    <source>
        <dbReference type="PROSITE" id="PS50886"/>
    </source>
</evidence>
<evidence type="ECO:0000256" key="5">
    <source>
        <dbReference type="ARBA" id="ARBA00022555"/>
    </source>
</evidence>
<dbReference type="InterPro" id="IPR041872">
    <property type="entry name" value="Anticodon_Met"/>
</dbReference>
<dbReference type="GO" id="GO:0046872">
    <property type="term" value="F:metal ion binding"/>
    <property type="evidence" value="ECO:0007669"/>
    <property type="project" value="UniProtKB-KW"/>
</dbReference>
<feature type="binding site" evidence="15">
    <location>
        <position position="146"/>
    </location>
    <ligand>
        <name>Zn(2+)</name>
        <dbReference type="ChEBI" id="CHEBI:29105"/>
    </ligand>
</feature>
<dbReference type="CDD" id="cd00814">
    <property type="entry name" value="MetRS_core"/>
    <property type="match status" value="1"/>
</dbReference>
<dbReference type="CDD" id="cd02800">
    <property type="entry name" value="tRNA_bind_EcMetRS_like"/>
    <property type="match status" value="1"/>
</dbReference>
<dbReference type="OrthoDB" id="9810191at2"/>
<dbReference type="Proteomes" id="UP000029579">
    <property type="component" value="Unassembled WGS sequence"/>
</dbReference>
<evidence type="ECO:0000256" key="10">
    <source>
        <dbReference type="ARBA" id="ARBA00022840"/>
    </source>
</evidence>
<comment type="similarity">
    <text evidence="15">Belongs to the class-I aminoacyl-tRNA synthetase family. MetG type 2A subfamily.</text>
</comment>
<feature type="domain" description="TRNA-binding" evidence="16">
    <location>
        <begin position="550"/>
        <end position="650"/>
    </location>
</feature>
<dbReference type="InterPro" id="IPR014758">
    <property type="entry name" value="Met-tRNA_synth"/>
</dbReference>
<dbReference type="EC" id="6.1.1.10" evidence="15"/>
<evidence type="ECO:0000256" key="1">
    <source>
        <dbReference type="ARBA" id="ARBA00003314"/>
    </source>
</evidence>
<dbReference type="InterPro" id="IPR033911">
    <property type="entry name" value="MetRS_core"/>
</dbReference>
<dbReference type="GO" id="GO:0000049">
    <property type="term" value="F:tRNA binding"/>
    <property type="evidence" value="ECO:0007669"/>
    <property type="project" value="UniProtKB-UniRule"/>
</dbReference>
<dbReference type="HAMAP" id="MF_01228">
    <property type="entry name" value="Met_tRNA_synth_type2"/>
    <property type="match status" value="1"/>
</dbReference>
<evidence type="ECO:0000256" key="12">
    <source>
        <dbReference type="ARBA" id="ARBA00022917"/>
    </source>
</evidence>
<dbReference type="InterPro" id="IPR015413">
    <property type="entry name" value="Methionyl/Leucyl_tRNA_Synth"/>
</dbReference>
<organism evidence="17 18">
    <name type="scientific">Anaerococcus lactolyticus S7-1-13</name>
    <dbReference type="NCBI Taxonomy" id="1284686"/>
    <lineage>
        <taxon>Bacteria</taxon>
        <taxon>Bacillati</taxon>
        <taxon>Bacillota</taxon>
        <taxon>Tissierellia</taxon>
        <taxon>Tissierellales</taxon>
        <taxon>Peptoniphilaceae</taxon>
        <taxon>Anaerococcus</taxon>
    </lineage>
</organism>
<dbReference type="PANTHER" id="PTHR43326">
    <property type="entry name" value="METHIONYL-TRNA SYNTHETASE"/>
    <property type="match status" value="1"/>
</dbReference>
<dbReference type="Gene3D" id="3.40.50.620">
    <property type="entry name" value="HUPs"/>
    <property type="match status" value="1"/>
</dbReference>
<evidence type="ECO:0000256" key="9">
    <source>
        <dbReference type="ARBA" id="ARBA00022833"/>
    </source>
</evidence>
<comment type="subunit">
    <text evidence="3 15">Homodimer.</text>
</comment>
<gene>
    <name evidence="15" type="primary">metG</name>
    <name evidence="17" type="ORF">HMPREF1630_03250</name>
</gene>
<dbReference type="InterPro" id="IPR004495">
    <property type="entry name" value="Met-tRNA-synth_bsu_C"/>
</dbReference>
<keyword evidence="12 15" id="KW-0648">Protein biosynthesis</keyword>
<dbReference type="FunFam" id="2.170.220.10:FF:000002">
    <property type="entry name" value="Methionine--tRNA ligase"/>
    <property type="match status" value="1"/>
</dbReference>
<keyword evidence="7 15" id="KW-0479">Metal-binding</keyword>
<evidence type="ECO:0000256" key="3">
    <source>
        <dbReference type="ARBA" id="ARBA00011738"/>
    </source>
</evidence>
<dbReference type="GO" id="GO:0006431">
    <property type="term" value="P:methionyl-tRNA aminoacylation"/>
    <property type="evidence" value="ECO:0007669"/>
    <property type="project" value="UniProtKB-UniRule"/>
</dbReference>
<dbReference type="InterPro" id="IPR023457">
    <property type="entry name" value="Met-tRNA_synth_2"/>
</dbReference>